<evidence type="ECO:0000256" key="1">
    <source>
        <dbReference type="SAM" id="Coils"/>
    </source>
</evidence>
<feature type="region of interest" description="Disordered" evidence="2">
    <location>
        <begin position="57"/>
        <end position="89"/>
    </location>
</feature>
<accession>A0AA39TNJ8</accession>
<evidence type="ECO:0000313" key="3">
    <source>
        <dbReference type="EMBL" id="KAK0607853.1"/>
    </source>
</evidence>
<feature type="region of interest" description="Disordered" evidence="2">
    <location>
        <begin position="991"/>
        <end position="1013"/>
    </location>
</feature>
<feature type="region of interest" description="Disordered" evidence="2">
    <location>
        <begin position="531"/>
        <end position="682"/>
    </location>
</feature>
<dbReference type="AlphaFoldDB" id="A0AA39TNJ8"/>
<keyword evidence="4" id="KW-1185">Reference proteome</keyword>
<evidence type="ECO:0000256" key="2">
    <source>
        <dbReference type="SAM" id="MobiDB-lite"/>
    </source>
</evidence>
<feature type="compositionally biased region" description="Acidic residues" evidence="2">
    <location>
        <begin position="991"/>
        <end position="1007"/>
    </location>
</feature>
<dbReference type="EMBL" id="JAUESC010000001">
    <property type="protein sequence ID" value="KAK0607853.1"/>
    <property type="molecule type" value="Genomic_DNA"/>
</dbReference>
<organism evidence="3 4">
    <name type="scientific">Acer saccharum</name>
    <name type="common">Sugar maple</name>
    <dbReference type="NCBI Taxonomy" id="4024"/>
    <lineage>
        <taxon>Eukaryota</taxon>
        <taxon>Viridiplantae</taxon>
        <taxon>Streptophyta</taxon>
        <taxon>Embryophyta</taxon>
        <taxon>Tracheophyta</taxon>
        <taxon>Spermatophyta</taxon>
        <taxon>Magnoliopsida</taxon>
        <taxon>eudicotyledons</taxon>
        <taxon>Gunneridae</taxon>
        <taxon>Pentapetalae</taxon>
        <taxon>rosids</taxon>
        <taxon>malvids</taxon>
        <taxon>Sapindales</taxon>
        <taxon>Sapindaceae</taxon>
        <taxon>Hippocastanoideae</taxon>
        <taxon>Acereae</taxon>
        <taxon>Acer</taxon>
    </lineage>
</organism>
<feature type="compositionally biased region" description="Basic and acidic residues" evidence="2">
    <location>
        <begin position="553"/>
        <end position="563"/>
    </location>
</feature>
<feature type="compositionally biased region" description="Low complexity" evidence="2">
    <location>
        <begin position="57"/>
        <end position="68"/>
    </location>
</feature>
<keyword evidence="1" id="KW-0175">Coiled coil</keyword>
<feature type="compositionally biased region" description="Low complexity" evidence="2">
    <location>
        <begin position="485"/>
        <end position="501"/>
    </location>
</feature>
<feature type="compositionally biased region" description="Low complexity" evidence="2">
    <location>
        <begin position="440"/>
        <end position="452"/>
    </location>
</feature>
<proteinExistence type="predicted"/>
<evidence type="ECO:0000313" key="4">
    <source>
        <dbReference type="Proteomes" id="UP001168877"/>
    </source>
</evidence>
<reference evidence="3" key="2">
    <citation type="submission" date="2023-06" db="EMBL/GenBank/DDBJ databases">
        <authorList>
            <person name="Swenson N.G."/>
            <person name="Wegrzyn J.L."/>
            <person name="Mcevoy S.L."/>
        </authorList>
    </citation>
    <scope>NUCLEOTIDE SEQUENCE</scope>
    <source>
        <strain evidence="3">NS2018</strain>
        <tissue evidence="3">Leaf</tissue>
    </source>
</reference>
<feature type="compositionally biased region" description="Polar residues" evidence="2">
    <location>
        <begin position="638"/>
        <end position="666"/>
    </location>
</feature>
<feature type="region of interest" description="Disordered" evidence="2">
    <location>
        <begin position="391"/>
        <end position="501"/>
    </location>
</feature>
<comment type="caution">
    <text evidence="3">The sequence shown here is derived from an EMBL/GenBank/DDBJ whole genome shotgun (WGS) entry which is preliminary data.</text>
</comment>
<feature type="region of interest" description="Disordered" evidence="2">
    <location>
        <begin position="963"/>
        <end position="982"/>
    </location>
</feature>
<gene>
    <name evidence="3" type="ORF">LWI29_021550</name>
</gene>
<feature type="compositionally biased region" description="Low complexity" evidence="2">
    <location>
        <begin position="620"/>
        <end position="631"/>
    </location>
</feature>
<protein>
    <submittedName>
        <fullName evidence="3">Uncharacterized protein</fullName>
    </submittedName>
</protein>
<feature type="coiled-coil region" evidence="1">
    <location>
        <begin position="751"/>
        <end position="848"/>
    </location>
</feature>
<sequence length="1013" mass="110646">MDPSLRSFLFNRMMQAMELGDKCTADKIESLIRNFLLDSPVSISVYIPSFEDTFNPDISPPSFDSDSPAMPRSPKTTSSKRRASRAPRESLLDVQTVVDSDVEDHQRDRLLFLPTRLCSFDTKVNVVGEGELRKYKSRFDIPDSVTLMLPGDRAVWNPPENAVAIYGAMLSCGVTLPLQPFIARFLTEAQIAPAQLAPNSYRILMCLCLMWKLKGYGPPTPREIRHFYTLRQAGNGGTYFLLSSPVENWIPEGVANPGQVEVSSDEKKKGFIWGFPTSNKRWKNSWFFAGGEWGRDVPALSRHNLLARKVPRHFTSPEAWSKAAPALMDREVSHLAAAAVLPLDSRGRSFLLNEEKMISSEIFTRLHARLPRLCDFDTVCDLQARAVKNSEAVSKRHAAGLAKDGIAGPDGDDHSDGEEAGDISRGGAESGRPPMRAESAVNTPAAPAAVTPSRKGKEKVGASRGVGSVEGRRVESGPSHVRPKVVASTPAAASTPAVSTAATFPAATAPNRKRKEKVGVSGVASDIPIFDADVPETPLDPASDLAPRAMNKRPAESASDHSARPPKRASRVVQFVVSSDEEDVQEPAVAEAPSTQPEGPAEAENVAAPPFEGVNEQTFPATSPRPASPAAVMGEPSVSDQPRPSGPSESTDQPGPSNQAGTSASGSGLAREVPPTGPVEADEGNVSLFDFSATEICSHLANNDVYIGDGWGHVKNKSCNRKMEFFFNCHSLMMSEMGKTYKFGIRASREIKRLREQASVLAAEKLSAEESHAQQLAQFRESSDGHLSARLAAEEKLSAAKEEIRSLKELLSSSQESFAARLEAERVAEEAKEKAEQETADLRNQLSSRDLIFENLKAVLEAKSVDHFKRSPAYDALLLREFEKGIRQAKKFFAMKDHSNEKALKRFDKSLQQHMANGVDSIKDQMKRWKAHCRYNRTEPHPMHLEIPSKRAFNTYYSGQKGSFSGSGAEPDLGPVAGRDYEPFMPTEDEAIIWPSDEEIEDEEDSEGPPAAG</sequence>
<name>A0AA39TNJ8_ACESA</name>
<reference evidence="3" key="1">
    <citation type="journal article" date="2022" name="Plant J.">
        <title>Strategies of tolerance reflected in two North American maple genomes.</title>
        <authorList>
            <person name="McEvoy S.L."/>
            <person name="Sezen U.U."/>
            <person name="Trouern-Trend A."/>
            <person name="McMahon S.M."/>
            <person name="Schaberg P.G."/>
            <person name="Yang J."/>
            <person name="Wegrzyn J.L."/>
            <person name="Swenson N.G."/>
        </authorList>
    </citation>
    <scope>NUCLEOTIDE SEQUENCE</scope>
    <source>
        <strain evidence="3">NS2018</strain>
    </source>
</reference>
<dbReference type="Proteomes" id="UP001168877">
    <property type="component" value="Unassembled WGS sequence"/>
</dbReference>